<gene>
    <name evidence="12" type="ORF">Sango_1797900</name>
</gene>
<dbReference type="Proteomes" id="UP001289374">
    <property type="component" value="Unassembled WGS sequence"/>
</dbReference>
<evidence type="ECO:0000313" key="12">
    <source>
        <dbReference type="EMBL" id="KAK4393271.1"/>
    </source>
</evidence>
<name>A0AAE1WHI6_9LAMI</name>
<keyword evidence="4 10" id="KW-0812">Transmembrane</keyword>
<evidence type="ECO:0000313" key="13">
    <source>
        <dbReference type="Proteomes" id="UP001289374"/>
    </source>
</evidence>
<dbReference type="InterPro" id="IPR046959">
    <property type="entry name" value="PRK1-6/SRF4-like"/>
</dbReference>
<feature type="transmembrane region" description="Helical" evidence="10">
    <location>
        <begin position="481"/>
        <end position="505"/>
    </location>
</feature>
<feature type="compositionally biased region" description="Polar residues" evidence="9">
    <location>
        <begin position="1"/>
        <end position="12"/>
    </location>
</feature>
<dbReference type="FunFam" id="3.80.10.10:FF:000722">
    <property type="entry name" value="Leucine-rich repeat receptor-like protein kinase"/>
    <property type="match status" value="1"/>
</dbReference>
<keyword evidence="13" id="KW-1185">Reference proteome</keyword>
<dbReference type="FunFam" id="3.80.10.10:FF:002837">
    <property type="entry name" value="Probable inactive receptor kinase At5g67200"/>
    <property type="match status" value="1"/>
</dbReference>
<organism evidence="12 13">
    <name type="scientific">Sesamum angolense</name>
    <dbReference type="NCBI Taxonomy" id="2727404"/>
    <lineage>
        <taxon>Eukaryota</taxon>
        <taxon>Viridiplantae</taxon>
        <taxon>Streptophyta</taxon>
        <taxon>Embryophyta</taxon>
        <taxon>Tracheophyta</taxon>
        <taxon>Spermatophyta</taxon>
        <taxon>Magnoliopsida</taxon>
        <taxon>eudicotyledons</taxon>
        <taxon>Gunneridae</taxon>
        <taxon>Pentapetalae</taxon>
        <taxon>asterids</taxon>
        <taxon>lamiids</taxon>
        <taxon>Lamiales</taxon>
        <taxon>Pedaliaceae</taxon>
        <taxon>Sesamum</taxon>
    </lineage>
</organism>
<dbReference type="GO" id="GO:0005524">
    <property type="term" value="F:ATP binding"/>
    <property type="evidence" value="ECO:0007669"/>
    <property type="project" value="InterPro"/>
</dbReference>
<dbReference type="EMBL" id="JACGWL010000010">
    <property type="protein sequence ID" value="KAK4393271.1"/>
    <property type="molecule type" value="Genomic_DNA"/>
</dbReference>
<protein>
    <submittedName>
        <fullName evidence="12">Inactive receptor kinase</fullName>
    </submittedName>
</protein>
<comment type="subcellular location">
    <subcellularLocation>
        <location evidence="1">Membrane</location>
        <topology evidence="1">Single-pass membrane protein</topology>
    </subcellularLocation>
</comment>
<dbReference type="InterPro" id="IPR032675">
    <property type="entry name" value="LRR_dom_sf"/>
</dbReference>
<dbReference type="InterPro" id="IPR011009">
    <property type="entry name" value="Kinase-like_dom_sf"/>
</dbReference>
<dbReference type="PANTHER" id="PTHR48007">
    <property type="entry name" value="LEUCINE-RICH REPEAT RECEPTOR-LIKE PROTEIN KINASE PXC1"/>
    <property type="match status" value="1"/>
</dbReference>
<feature type="region of interest" description="Disordered" evidence="9">
    <location>
        <begin position="144"/>
        <end position="172"/>
    </location>
</feature>
<accession>A0AAE1WHI6</accession>
<keyword evidence="7 10" id="KW-1133">Transmembrane helix</keyword>
<evidence type="ECO:0000256" key="3">
    <source>
        <dbReference type="ARBA" id="ARBA00022614"/>
    </source>
</evidence>
<evidence type="ECO:0000256" key="10">
    <source>
        <dbReference type="SAM" id="Phobius"/>
    </source>
</evidence>
<proteinExistence type="predicted"/>
<evidence type="ECO:0000256" key="4">
    <source>
        <dbReference type="ARBA" id="ARBA00022692"/>
    </source>
</evidence>
<dbReference type="Gene3D" id="3.80.10.10">
    <property type="entry name" value="Ribonuclease Inhibitor"/>
    <property type="match status" value="2"/>
</dbReference>
<keyword evidence="12" id="KW-0675">Receptor</keyword>
<dbReference type="Pfam" id="PF00560">
    <property type="entry name" value="LRR_1"/>
    <property type="match status" value="1"/>
</dbReference>
<evidence type="ECO:0000256" key="6">
    <source>
        <dbReference type="ARBA" id="ARBA00022737"/>
    </source>
</evidence>
<dbReference type="PROSITE" id="PS50011">
    <property type="entry name" value="PROTEIN_KINASE_DOM"/>
    <property type="match status" value="1"/>
</dbReference>
<dbReference type="GO" id="GO:0004672">
    <property type="term" value="F:protein kinase activity"/>
    <property type="evidence" value="ECO:0007669"/>
    <property type="project" value="InterPro"/>
</dbReference>
<keyword evidence="3" id="KW-0433">Leucine-rich repeat</keyword>
<dbReference type="InterPro" id="IPR000719">
    <property type="entry name" value="Prot_kinase_dom"/>
</dbReference>
<feature type="compositionally biased region" description="Polar residues" evidence="9">
    <location>
        <begin position="458"/>
        <end position="467"/>
    </location>
</feature>
<dbReference type="PANTHER" id="PTHR48007:SF50">
    <property type="entry name" value="PROTEIN KINASE DOMAIN-CONTAINING PROTEIN"/>
    <property type="match status" value="1"/>
</dbReference>
<keyword evidence="12" id="KW-0418">Kinase</keyword>
<feature type="compositionally biased region" description="Basic and acidic residues" evidence="9">
    <location>
        <begin position="553"/>
        <end position="566"/>
    </location>
</feature>
<evidence type="ECO:0000256" key="5">
    <source>
        <dbReference type="ARBA" id="ARBA00022729"/>
    </source>
</evidence>
<feature type="region of interest" description="Disordered" evidence="9">
    <location>
        <begin position="443"/>
        <end position="474"/>
    </location>
</feature>
<evidence type="ECO:0000256" key="2">
    <source>
        <dbReference type="ARBA" id="ARBA00022553"/>
    </source>
</evidence>
<dbReference type="Pfam" id="PF00069">
    <property type="entry name" value="Pkinase"/>
    <property type="match status" value="1"/>
</dbReference>
<keyword evidence="2" id="KW-0597">Phosphoprotein</keyword>
<evidence type="ECO:0000259" key="11">
    <source>
        <dbReference type="PROSITE" id="PS50011"/>
    </source>
</evidence>
<feature type="compositionally biased region" description="Basic and acidic residues" evidence="9">
    <location>
        <begin position="510"/>
        <end position="522"/>
    </location>
</feature>
<reference evidence="12" key="1">
    <citation type="submission" date="2020-06" db="EMBL/GenBank/DDBJ databases">
        <authorList>
            <person name="Li T."/>
            <person name="Hu X."/>
            <person name="Zhang T."/>
            <person name="Song X."/>
            <person name="Zhang H."/>
            <person name="Dai N."/>
            <person name="Sheng W."/>
            <person name="Hou X."/>
            <person name="Wei L."/>
        </authorList>
    </citation>
    <scope>NUCLEOTIDE SEQUENCE</scope>
    <source>
        <strain evidence="12">K16</strain>
        <tissue evidence="12">Leaf</tissue>
    </source>
</reference>
<dbReference type="SUPFAM" id="SSF56112">
    <property type="entry name" value="Protein kinase-like (PK-like)"/>
    <property type="match status" value="1"/>
</dbReference>
<evidence type="ECO:0000256" key="9">
    <source>
        <dbReference type="SAM" id="MobiDB-lite"/>
    </source>
</evidence>
<keyword evidence="12" id="KW-0808">Transferase</keyword>
<dbReference type="AlphaFoldDB" id="A0AAE1WHI6"/>
<feature type="region of interest" description="Disordered" evidence="9">
    <location>
        <begin position="1"/>
        <end position="46"/>
    </location>
</feature>
<feature type="domain" description="Protein kinase" evidence="11">
    <location>
        <begin position="592"/>
        <end position="782"/>
    </location>
</feature>
<evidence type="ECO:0000256" key="7">
    <source>
        <dbReference type="ARBA" id="ARBA00022989"/>
    </source>
</evidence>
<evidence type="ECO:0000256" key="1">
    <source>
        <dbReference type="ARBA" id="ARBA00004167"/>
    </source>
</evidence>
<keyword evidence="8 10" id="KW-0472">Membrane</keyword>
<feature type="compositionally biased region" description="Polar residues" evidence="9">
    <location>
        <begin position="154"/>
        <end position="171"/>
    </location>
</feature>
<feature type="region of interest" description="Disordered" evidence="9">
    <location>
        <begin position="510"/>
        <end position="572"/>
    </location>
</feature>
<keyword evidence="5" id="KW-0732">Signal</keyword>
<reference evidence="12" key="2">
    <citation type="journal article" date="2024" name="Plant">
        <title>Genomic evolution and insights into agronomic trait innovations of Sesamum species.</title>
        <authorList>
            <person name="Miao H."/>
            <person name="Wang L."/>
            <person name="Qu L."/>
            <person name="Liu H."/>
            <person name="Sun Y."/>
            <person name="Le M."/>
            <person name="Wang Q."/>
            <person name="Wei S."/>
            <person name="Zheng Y."/>
            <person name="Lin W."/>
            <person name="Duan Y."/>
            <person name="Cao H."/>
            <person name="Xiong S."/>
            <person name="Wang X."/>
            <person name="Wei L."/>
            <person name="Li C."/>
            <person name="Ma Q."/>
            <person name="Ju M."/>
            <person name="Zhao R."/>
            <person name="Li G."/>
            <person name="Mu C."/>
            <person name="Tian Q."/>
            <person name="Mei H."/>
            <person name="Zhang T."/>
            <person name="Gao T."/>
            <person name="Zhang H."/>
        </authorList>
    </citation>
    <scope>NUCLEOTIDE SEQUENCE</scope>
    <source>
        <strain evidence="12">K16</strain>
    </source>
</reference>
<dbReference type="InterPro" id="IPR001611">
    <property type="entry name" value="Leu-rich_rpt"/>
</dbReference>
<dbReference type="GO" id="GO:0016020">
    <property type="term" value="C:membrane"/>
    <property type="evidence" value="ECO:0007669"/>
    <property type="project" value="UniProtKB-SubCell"/>
</dbReference>
<sequence>MTDLVGQSNSPEYRSGGYRGWPVSPTPLPTNANSKSNDDPEPEGRTIPMHQEYLIPISSLGLESDWATLQQANRVWIVMSISHNTFIISKFQLRRHQVRECCKKTARLPKQKPVFQTPLPLSRDIFDSLFSVSASCSAIPTTTTTIFPPPHHSATATPSQTPNASQSQPPSAHNHPFFKYNSFLLVRTDFGNARQITTMLQNLCYLLCVVFVLSFSATTICIGGDADSTTSLPVDAVALLAFKSEADLDNKLLYTTNERFDYCQWRGVKCAQGRVVRYVVQSFGLRGTVPSATLSRLDQLRVLSLQNNSLFGPLPDFSPLINLKTVFLDHNYFSGSFPLSILSLHRLLLLDLSHNNFTGFLPENLTALDRLGYLRLDSNRFYGPIPPLNQTTLEVFNVSNNNLTGPVPVTPTLKKFKIFSFMYNPNLCGEIINKPCHDSPFFNSSSGGATAPSPPTPLLQNAQSQRGLSDGSHAKKHHKNVGLILGFITGVLILTAAVLSLVALIRKKREESEERRQLEGKVDTNFTEETAKTKSPKDTTFLPLPAENANPHENPESKKLKSDPQQKRLTKSGNLVFCSGEEGLYTLEQLMRASAELLGRGTIGTTYKAVMANSLIVSVKRLDACKTAITSAEEFEQHMETVGVLRHPNLVPVRAYFQAKQERLIIFDYQPNGSLFSLIHGSRSARAKPLHWTSCLKIAEDVAQGLAYIHQASKLVHGNLKSSNVLLGSDFEACITDYCLAVLADTSSDDDPDFAGYRAPEIRKSARRATPKSDVYALVSFY</sequence>
<evidence type="ECO:0000256" key="8">
    <source>
        <dbReference type="ARBA" id="ARBA00023136"/>
    </source>
</evidence>
<keyword evidence="6" id="KW-0677">Repeat</keyword>
<dbReference type="SUPFAM" id="SSF52058">
    <property type="entry name" value="L domain-like"/>
    <property type="match status" value="1"/>
</dbReference>
<dbReference type="Gene3D" id="1.10.510.10">
    <property type="entry name" value="Transferase(Phosphotransferase) domain 1"/>
    <property type="match status" value="1"/>
</dbReference>
<comment type="caution">
    <text evidence="12">The sequence shown here is derived from an EMBL/GenBank/DDBJ whole genome shotgun (WGS) entry which is preliminary data.</text>
</comment>